<organism evidence="1 2">
    <name type="scientific">Mucuna pruriens</name>
    <name type="common">Velvet bean</name>
    <name type="synonym">Dolichos pruriens</name>
    <dbReference type="NCBI Taxonomy" id="157652"/>
    <lineage>
        <taxon>Eukaryota</taxon>
        <taxon>Viridiplantae</taxon>
        <taxon>Streptophyta</taxon>
        <taxon>Embryophyta</taxon>
        <taxon>Tracheophyta</taxon>
        <taxon>Spermatophyta</taxon>
        <taxon>Magnoliopsida</taxon>
        <taxon>eudicotyledons</taxon>
        <taxon>Gunneridae</taxon>
        <taxon>Pentapetalae</taxon>
        <taxon>rosids</taxon>
        <taxon>fabids</taxon>
        <taxon>Fabales</taxon>
        <taxon>Fabaceae</taxon>
        <taxon>Papilionoideae</taxon>
        <taxon>50 kb inversion clade</taxon>
        <taxon>NPAAA clade</taxon>
        <taxon>indigoferoid/millettioid clade</taxon>
        <taxon>Phaseoleae</taxon>
        <taxon>Mucuna</taxon>
    </lineage>
</organism>
<dbReference type="Proteomes" id="UP000257109">
    <property type="component" value="Unassembled WGS sequence"/>
</dbReference>
<reference evidence="1" key="1">
    <citation type="submission" date="2018-05" db="EMBL/GenBank/DDBJ databases">
        <title>Draft genome of Mucuna pruriens seed.</title>
        <authorList>
            <person name="Nnadi N.E."/>
            <person name="Vos R."/>
            <person name="Hasami M.H."/>
            <person name="Devisetty U.K."/>
            <person name="Aguiy J.C."/>
        </authorList>
    </citation>
    <scope>NUCLEOTIDE SEQUENCE [LARGE SCALE GENOMIC DNA]</scope>
    <source>
        <strain evidence="1">JCA_2017</strain>
    </source>
</reference>
<proteinExistence type="predicted"/>
<feature type="non-terminal residue" evidence="1">
    <location>
        <position position="1"/>
    </location>
</feature>
<evidence type="ECO:0000313" key="2">
    <source>
        <dbReference type="Proteomes" id="UP000257109"/>
    </source>
</evidence>
<dbReference type="EMBL" id="QJKJ01002562">
    <property type="protein sequence ID" value="RDY02312.1"/>
    <property type="molecule type" value="Genomic_DNA"/>
</dbReference>
<comment type="caution">
    <text evidence="1">The sequence shown here is derived from an EMBL/GenBank/DDBJ whole genome shotgun (WGS) entry which is preliminary data.</text>
</comment>
<gene>
    <name evidence="1" type="ORF">CR513_14253</name>
</gene>
<dbReference type="AlphaFoldDB" id="A0A371HHV5"/>
<accession>A0A371HHV5</accession>
<sequence length="123" mass="14279">MKIRSVEEDVEYWKDRYGKIVWVANQALKKLPQSLHAAEAMIKPFKTPPEISKFVKECRIVYDDMTKSSSRIRMGLAPKLDEWKTPWKPSSREMRGEITQMNEQMAKILELLTRGPPNGQNTA</sequence>
<name>A0A371HHV5_MUCPR</name>
<protein>
    <submittedName>
        <fullName evidence="1">Uncharacterized protein</fullName>
    </submittedName>
</protein>
<keyword evidence="2" id="KW-1185">Reference proteome</keyword>
<evidence type="ECO:0000313" key="1">
    <source>
        <dbReference type="EMBL" id="RDY02312.1"/>
    </source>
</evidence>